<protein>
    <submittedName>
        <fullName evidence="1">Uncharacterized protein</fullName>
    </submittedName>
</protein>
<evidence type="ECO:0000313" key="1">
    <source>
        <dbReference type="EMBL" id="KAF2145676.1"/>
    </source>
</evidence>
<keyword evidence="2" id="KW-1185">Reference proteome</keyword>
<dbReference type="RefSeq" id="XP_033401388.1">
    <property type="nucleotide sequence ID" value="XM_033535204.1"/>
</dbReference>
<proteinExistence type="predicted"/>
<gene>
    <name evidence="1" type="ORF">K452DRAFT_123790</name>
</gene>
<name>A0A6A6BNL8_9PEZI</name>
<dbReference type="AlphaFoldDB" id="A0A6A6BNL8"/>
<organism evidence="1 2">
    <name type="scientific">Aplosporella prunicola CBS 121167</name>
    <dbReference type="NCBI Taxonomy" id="1176127"/>
    <lineage>
        <taxon>Eukaryota</taxon>
        <taxon>Fungi</taxon>
        <taxon>Dikarya</taxon>
        <taxon>Ascomycota</taxon>
        <taxon>Pezizomycotina</taxon>
        <taxon>Dothideomycetes</taxon>
        <taxon>Dothideomycetes incertae sedis</taxon>
        <taxon>Botryosphaeriales</taxon>
        <taxon>Aplosporellaceae</taxon>
        <taxon>Aplosporella</taxon>
    </lineage>
</organism>
<dbReference type="EMBL" id="ML995477">
    <property type="protein sequence ID" value="KAF2145676.1"/>
    <property type="molecule type" value="Genomic_DNA"/>
</dbReference>
<reference evidence="1" key="1">
    <citation type="journal article" date="2020" name="Stud. Mycol.">
        <title>101 Dothideomycetes genomes: a test case for predicting lifestyles and emergence of pathogens.</title>
        <authorList>
            <person name="Haridas S."/>
            <person name="Albert R."/>
            <person name="Binder M."/>
            <person name="Bloem J."/>
            <person name="Labutti K."/>
            <person name="Salamov A."/>
            <person name="Andreopoulos B."/>
            <person name="Baker S."/>
            <person name="Barry K."/>
            <person name="Bills G."/>
            <person name="Bluhm B."/>
            <person name="Cannon C."/>
            <person name="Castanera R."/>
            <person name="Culley D."/>
            <person name="Daum C."/>
            <person name="Ezra D."/>
            <person name="Gonzalez J."/>
            <person name="Henrissat B."/>
            <person name="Kuo A."/>
            <person name="Liang C."/>
            <person name="Lipzen A."/>
            <person name="Lutzoni F."/>
            <person name="Magnuson J."/>
            <person name="Mondo S."/>
            <person name="Nolan M."/>
            <person name="Ohm R."/>
            <person name="Pangilinan J."/>
            <person name="Park H.-J."/>
            <person name="Ramirez L."/>
            <person name="Alfaro M."/>
            <person name="Sun H."/>
            <person name="Tritt A."/>
            <person name="Yoshinaga Y."/>
            <person name="Zwiers L.-H."/>
            <person name="Turgeon B."/>
            <person name="Goodwin S."/>
            <person name="Spatafora J."/>
            <person name="Crous P."/>
            <person name="Grigoriev I."/>
        </authorList>
    </citation>
    <scope>NUCLEOTIDE SEQUENCE</scope>
    <source>
        <strain evidence="1">CBS 121167</strain>
    </source>
</reference>
<dbReference type="Proteomes" id="UP000799438">
    <property type="component" value="Unassembled WGS sequence"/>
</dbReference>
<accession>A0A6A6BNL8</accession>
<sequence>MPLFLSRTHAPLALLGCEQTSKVAAVVRSWLAISGFLVEAESEAEDDGQKVKEAAKMPRGAAAWQAVSYTAPCPASAGRTPAASGLTRPFSLSFTETAPAAAAALGRASVRACIHGINHGAEAESKLQ</sequence>
<evidence type="ECO:0000313" key="2">
    <source>
        <dbReference type="Proteomes" id="UP000799438"/>
    </source>
</evidence>
<dbReference type="GeneID" id="54292698"/>